<dbReference type="EMBL" id="HBIM01023871">
    <property type="protein sequence ID" value="CAE0421014.1"/>
    <property type="molecule type" value="Transcribed_RNA"/>
</dbReference>
<keyword evidence="2" id="KW-0472">Membrane</keyword>
<keyword evidence="2" id="KW-0812">Transmembrane</keyword>
<evidence type="ECO:0000256" key="1">
    <source>
        <dbReference type="SAM" id="MobiDB-lite"/>
    </source>
</evidence>
<evidence type="ECO:0000313" key="3">
    <source>
        <dbReference type="EMBL" id="CAE0421014.1"/>
    </source>
</evidence>
<proteinExistence type="predicted"/>
<reference evidence="3" key="1">
    <citation type="submission" date="2021-01" db="EMBL/GenBank/DDBJ databases">
        <authorList>
            <person name="Corre E."/>
            <person name="Pelletier E."/>
            <person name="Niang G."/>
            <person name="Scheremetjew M."/>
            <person name="Finn R."/>
            <person name="Kale V."/>
            <person name="Holt S."/>
            <person name="Cochrane G."/>
            <person name="Meng A."/>
            <person name="Brown T."/>
            <person name="Cohen L."/>
        </authorList>
    </citation>
    <scope>NUCLEOTIDE SEQUENCE</scope>
    <source>
        <strain evidence="3">CCMP127</strain>
    </source>
</reference>
<evidence type="ECO:0000256" key="2">
    <source>
        <dbReference type="SAM" id="Phobius"/>
    </source>
</evidence>
<feature type="region of interest" description="Disordered" evidence="1">
    <location>
        <begin position="67"/>
        <end position="104"/>
    </location>
</feature>
<name>A0A7S3LGT1_9STRA</name>
<feature type="region of interest" description="Disordered" evidence="1">
    <location>
        <begin position="1"/>
        <end position="23"/>
    </location>
</feature>
<feature type="transmembrane region" description="Helical" evidence="2">
    <location>
        <begin position="28"/>
        <end position="49"/>
    </location>
</feature>
<accession>A0A7S3LGT1</accession>
<feature type="compositionally biased region" description="Basic and acidic residues" evidence="1">
    <location>
        <begin position="72"/>
        <end position="83"/>
    </location>
</feature>
<dbReference type="AlphaFoldDB" id="A0A7S3LGT1"/>
<keyword evidence="2" id="KW-1133">Transmembrane helix</keyword>
<feature type="compositionally biased region" description="Low complexity" evidence="1">
    <location>
        <begin position="1"/>
        <end position="12"/>
    </location>
</feature>
<sequence length="553" mass="64008">MSDNQRLSASQHRSSRARPRRRCETMQGLQAVGAVVLLVIVTINIRFLIHTHNDRVLRRGHHLPGWSVNDASAHKQDKGHDHGVNNNNRPRSRGRHSRHAKPPLKTKVVSNRTEEILSIFQQPAPWRQSKVIPRWMKDYMQWHQDQRAALTADNWNNGTFRFLVVRCSKVDNKCGGTADRLKPMPYYFLVANHLKRVLFIWWEVPAPLEFFLEPPSVDGIDLRLPSFLLEIEKAENRLRAHVPDIYGSRDVQAVLGYTEPGQEEPRQVNQRKTRFMMNHILPTETLVTIRFQTHDHGANEYNNLRVQYPFMDPVTNETVQPLHLAKTDDEVEASFEEVFRDVWYSCLIPVPAIQQRIAEQMSSLGLYRNNYNAIHIRSRYHVKAQGHRLDLLCENAVHCLYKLDAQKASTRPIYVSADHRSAVWTTLQYSHKLSLHHVTAREKNLILSLSRQQAMQDESGILHLDRGSNHLARNAKDFTTSQFEAHEYYDTFVDVYILSQADCITFNVGNYGKWANLLSDNRQCRISHMGRKCDASDLVLPVVKEEDDDDEGE</sequence>
<organism evidence="3">
    <name type="scientific">Amphora coffeiformis</name>
    <dbReference type="NCBI Taxonomy" id="265554"/>
    <lineage>
        <taxon>Eukaryota</taxon>
        <taxon>Sar</taxon>
        <taxon>Stramenopiles</taxon>
        <taxon>Ochrophyta</taxon>
        <taxon>Bacillariophyta</taxon>
        <taxon>Bacillariophyceae</taxon>
        <taxon>Bacillariophycidae</taxon>
        <taxon>Thalassiophysales</taxon>
        <taxon>Catenulaceae</taxon>
        <taxon>Amphora</taxon>
    </lineage>
</organism>
<feature type="compositionally biased region" description="Basic residues" evidence="1">
    <location>
        <begin position="90"/>
        <end position="104"/>
    </location>
</feature>
<gene>
    <name evidence="3" type="ORF">ACOF00016_LOCUS17663</name>
</gene>
<protein>
    <submittedName>
        <fullName evidence="3">Uncharacterized protein</fullName>
    </submittedName>
</protein>